<name>A0A7E5WBS0_TRINI</name>
<dbReference type="KEGG" id="tnl:113501273"/>
<protein>
    <submittedName>
        <fullName evidence="3">Uncharacterized protein LOC113501273</fullName>
    </submittedName>
</protein>
<dbReference type="OrthoDB" id="7470635at2759"/>
<organism evidence="2 3">
    <name type="scientific">Trichoplusia ni</name>
    <name type="common">Cabbage looper</name>
    <dbReference type="NCBI Taxonomy" id="7111"/>
    <lineage>
        <taxon>Eukaryota</taxon>
        <taxon>Metazoa</taxon>
        <taxon>Ecdysozoa</taxon>
        <taxon>Arthropoda</taxon>
        <taxon>Hexapoda</taxon>
        <taxon>Insecta</taxon>
        <taxon>Pterygota</taxon>
        <taxon>Neoptera</taxon>
        <taxon>Endopterygota</taxon>
        <taxon>Lepidoptera</taxon>
        <taxon>Glossata</taxon>
        <taxon>Ditrysia</taxon>
        <taxon>Noctuoidea</taxon>
        <taxon>Noctuidae</taxon>
        <taxon>Plusiinae</taxon>
        <taxon>Trichoplusia</taxon>
    </lineage>
</organism>
<feature type="compositionally biased region" description="Basic and acidic residues" evidence="1">
    <location>
        <begin position="127"/>
        <end position="138"/>
    </location>
</feature>
<evidence type="ECO:0000256" key="1">
    <source>
        <dbReference type="SAM" id="MobiDB-lite"/>
    </source>
</evidence>
<dbReference type="GeneID" id="113501273"/>
<dbReference type="AlphaFoldDB" id="A0A7E5WBS0"/>
<feature type="compositionally biased region" description="Pro residues" evidence="1">
    <location>
        <begin position="140"/>
        <end position="152"/>
    </location>
</feature>
<evidence type="ECO:0000313" key="2">
    <source>
        <dbReference type="Proteomes" id="UP000322000"/>
    </source>
</evidence>
<dbReference type="InParanoid" id="A0A7E5WBS0"/>
<feature type="region of interest" description="Disordered" evidence="1">
    <location>
        <begin position="127"/>
        <end position="152"/>
    </location>
</feature>
<reference evidence="3" key="1">
    <citation type="submission" date="2025-08" db="UniProtKB">
        <authorList>
            <consortium name="RefSeq"/>
        </authorList>
    </citation>
    <scope>IDENTIFICATION</scope>
</reference>
<accession>A0A7E5WBS0</accession>
<dbReference type="RefSeq" id="XP_026738173.1">
    <property type="nucleotide sequence ID" value="XM_026882372.1"/>
</dbReference>
<gene>
    <name evidence="3" type="primary">LOC113501273</name>
</gene>
<dbReference type="Proteomes" id="UP000322000">
    <property type="component" value="Chromosome 15"/>
</dbReference>
<proteinExistence type="predicted"/>
<keyword evidence="2" id="KW-1185">Reference proteome</keyword>
<sequence length="394" mass="42429">MKTCDCGELDPVARRIMLAKRVRQAEYEREVVVRASKRCFEPAPPVPGFSLGAERECARATDGCTYTMRAVHAPRTRCGPGRTPPPPRCVELVPDDGCRIRGDSHLDPCAHRPRVMIEIDRSVNTDISLKRPSADHSPSKPMPGPGSGPRPCPVGKARVVPKWCADPPRPAPSPPCCRRPSLVERLRARSASCPPDPRCKRRLHTTSVVLGKTSKPVPSNSSGLDAILQNKKNLKEAGIGRFVKDECGQAAPSRQRAPAGKLELRLPPGTERVAVHVSLHGSTPSTCATTSPPVTSSATSCIEPPSNSCNKLRETCEKQNSWLSIKNIKKNISGCRLEEESPMTRVPAAGRCAGPRRPAIAPRCGPAAPPEPAAPRRCSSTSAYIANTVIVDSF</sequence>
<evidence type="ECO:0000313" key="3">
    <source>
        <dbReference type="RefSeq" id="XP_026738173.1"/>
    </source>
</evidence>